<evidence type="ECO:0000256" key="1">
    <source>
        <dbReference type="SAM" id="MobiDB-lite"/>
    </source>
</evidence>
<feature type="domain" description="Recombinase" evidence="3">
    <location>
        <begin position="164"/>
        <end position="289"/>
    </location>
</feature>
<protein>
    <submittedName>
        <fullName evidence="4">Recombinase family protein</fullName>
    </submittedName>
</protein>
<proteinExistence type="predicted"/>
<sequence length="632" mass="72904">MMEKKRVVFYGRVSTQSEEQLSAFSNQMTWYEQLLGQHPEWTVVGQYEDPGVTGTSVRKRRGFQQMMEDGIRRHQYDLIVTRETKRFARNTVDALSCVRLLKEHGIEVFFVNDAIHTISDRDGELRLSIMATIAQEESRKISENVKAGQRISRQKGILRGNGNILGYRRTGRNQYEIDPQQAAAVKNIYQWYLEGKSIRNIGRMLEQQGFCTSTGKRIWRQEVIAQILRNPFYTGRQLQLQRVSDGYLTQKRKRNSPEAMEYIAGAYEPIISAEMFEEVQRLKNARRSPKGDRGKKEGGSVWCGRYICSCGRKMVRRSGRSGEHRFFCPSRYEKNGSGEVHGGTWEDWKETEDWKRTADWKGTEDWKVTADWKATAEWKLDMIAFYVIRDVWDERESDLEQAWKAIAGCLKEENGTDGRECRAFKEEIQKLERRRQILIDMRIDGELSKEDYLKRREECDTRISVLKKTLSESENSGEAGKETAGNGGEANLENVRTELEHLTDLTGPKLAKELVSAFIWRIVRTSEHGYKVFLRHGGMGEDIPKTDPVLTGYGRLWSLRGSMAEWDAESQGAEKEAPDSCGFLMTRILTYGDAVSYRAMSGRRVMKNRWEDLTVYIYSQNPMGRSTADTGE</sequence>
<reference evidence="4" key="2">
    <citation type="journal article" date="2021" name="PeerJ">
        <title>Extensive microbial diversity within the chicken gut microbiome revealed by metagenomics and culture.</title>
        <authorList>
            <person name="Gilroy R."/>
            <person name="Ravi A."/>
            <person name="Getino M."/>
            <person name="Pursley I."/>
            <person name="Horton D.L."/>
            <person name="Alikhan N.F."/>
            <person name="Baker D."/>
            <person name="Gharbi K."/>
            <person name="Hall N."/>
            <person name="Watson M."/>
            <person name="Adriaenssens E.M."/>
            <person name="Foster-Nyarko E."/>
            <person name="Jarju S."/>
            <person name="Secka A."/>
            <person name="Antonio M."/>
            <person name="Oren A."/>
            <person name="Chaudhuri R.R."/>
            <person name="La Ragione R."/>
            <person name="Hildebrand F."/>
            <person name="Pallen M.J."/>
        </authorList>
    </citation>
    <scope>NUCLEOTIDE SEQUENCE</scope>
    <source>
        <strain evidence="4">CHK180-2868</strain>
    </source>
</reference>
<dbReference type="GO" id="GO:0003677">
    <property type="term" value="F:DNA binding"/>
    <property type="evidence" value="ECO:0007669"/>
    <property type="project" value="InterPro"/>
</dbReference>
<evidence type="ECO:0000313" key="5">
    <source>
        <dbReference type="Proteomes" id="UP000824250"/>
    </source>
</evidence>
<dbReference type="EMBL" id="DVGC01000063">
    <property type="protein sequence ID" value="HIR06466.1"/>
    <property type="molecule type" value="Genomic_DNA"/>
</dbReference>
<dbReference type="SMART" id="SM00857">
    <property type="entry name" value="Resolvase"/>
    <property type="match status" value="1"/>
</dbReference>
<dbReference type="InterPro" id="IPR050639">
    <property type="entry name" value="SSR_resolvase"/>
</dbReference>
<dbReference type="PROSITE" id="PS51736">
    <property type="entry name" value="RECOMBINASES_3"/>
    <property type="match status" value="1"/>
</dbReference>
<name>A0A9D1D5S4_9FIRM</name>
<feature type="region of interest" description="Disordered" evidence="1">
    <location>
        <begin position="470"/>
        <end position="489"/>
    </location>
</feature>
<evidence type="ECO:0000259" key="2">
    <source>
        <dbReference type="PROSITE" id="PS51736"/>
    </source>
</evidence>
<dbReference type="CDD" id="cd00338">
    <property type="entry name" value="Ser_Recombinase"/>
    <property type="match status" value="1"/>
</dbReference>
<feature type="domain" description="Resolvase/invertase-type recombinase catalytic" evidence="2">
    <location>
        <begin position="6"/>
        <end position="156"/>
    </location>
</feature>
<dbReference type="PANTHER" id="PTHR30461:SF23">
    <property type="entry name" value="DNA RECOMBINASE-RELATED"/>
    <property type="match status" value="1"/>
</dbReference>
<dbReference type="GO" id="GO:0000150">
    <property type="term" value="F:DNA strand exchange activity"/>
    <property type="evidence" value="ECO:0007669"/>
    <property type="project" value="InterPro"/>
</dbReference>
<dbReference type="Gene3D" id="3.40.50.1390">
    <property type="entry name" value="Resolvase, N-terminal catalytic domain"/>
    <property type="match status" value="1"/>
</dbReference>
<accession>A0A9D1D5S4</accession>
<dbReference type="InterPro" id="IPR006119">
    <property type="entry name" value="Resolv_N"/>
</dbReference>
<dbReference type="Proteomes" id="UP000824250">
    <property type="component" value="Unassembled WGS sequence"/>
</dbReference>
<dbReference type="InterPro" id="IPR036162">
    <property type="entry name" value="Resolvase-like_N_sf"/>
</dbReference>
<dbReference type="AlphaFoldDB" id="A0A9D1D5S4"/>
<organism evidence="4 5">
    <name type="scientific">Candidatus Copromonas faecavium</name>
    <name type="common">nom. illeg.</name>
    <dbReference type="NCBI Taxonomy" id="2840740"/>
    <lineage>
        <taxon>Bacteria</taxon>
        <taxon>Bacillati</taxon>
        <taxon>Bacillota</taxon>
        <taxon>Clostridia</taxon>
        <taxon>Lachnospirales</taxon>
        <taxon>Lachnospiraceae</taxon>
        <taxon>Candidatus Copromonas (nom. illeg.)</taxon>
    </lineage>
</organism>
<dbReference type="Pfam" id="PF00239">
    <property type="entry name" value="Resolvase"/>
    <property type="match status" value="1"/>
</dbReference>
<evidence type="ECO:0000313" key="4">
    <source>
        <dbReference type="EMBL" id="HIR06466.1"/>
    </source>
</evidence>
<dbReference type="SUPFAM" id="SSF53041">
    <property type="entry name" value="Resolvase-like"/>
    <property type="match status" value="1"/>
</dbReference>
<evidence type="ECO:0000259" key="3">
    <source>
        <dbReference type="PROSITE" id="PS51737"/>
    </source>
</evidence>
<reference evidence="4" key="1">
    <citation type="submission" date="2020-10" db="EMBL/GenBank/DDBJ databases">
        <authorList>
            <person name="Gilroy R."/>
        </authorList>
    </citation>
    <scope>NUCLEOTIDE SEQUENCE</scope>
    <source>
        <strain evidence="4">CHK180-2868</strain>
    </source>
</reference>
<dbReference type="PANTHER" id="PTHR30461">
    <property type="entry name" value="DNA-INVERTASE FROM LAMBDOID PROPHAGE"/>
    <property type="match status" value="1"/>
</dbReference>
<dbReference type="PROSITE" id="PS51737">
    <property type="entry name" value="RECOMBINASE_DNA_BIND"/>
    <property type="match status" value="1"/>
</dbReference>
<dbReference type="Gene3D" id="3.90.1750.20">
    <property type="entry name" value="Putative Large Serine Recombinase, Chain B, Domain 2"/>
    <property type="match status" value="1"/>
</dbReference>
<comment type="caution">
    <text evidence="4">The sequence shown here is derived from an EMBL/GenBank/DDBJ whole genome shotgun (WGS) entry which is preliminary data.</text>
</comment>
<dbReference type="InterPro" id="IPR011109">
    <property type="entry name" value="DNA_bind_recombinase_dom"/>
</dbReference>
<dbReference type="Pfam" id="PF07508">
    <property type="entry name" value="Recombinase"/>
    <property type="match status" value="1"/>
</dbReference>
<dbReference type="InterPro" id="IPR038109">
    <property type="entry name" value="DNA_bind_recomb_sf"/>
</dbReference>
<gene>
    <name evidence="4" type="ORF">IAB28_10975</name>
</gene>